<accession>A0A3B4WLU1</accession>
<organism evidence="1 2">
    <name type="scientific">Seriola lalandi dorsalis</name>
    <dbReference type="NCBI Taxonomy" id="1841481"/>
    <lineage>
        <taxon>Eukaryota</taxon>
        <taxon>Metazoa</taxon>
        <taxon>Chordata</taxon>
        <taxon>Craniata</taxon>
        <taxon>Vertebrata</taxon>
        <taxon>Euteleostomi</taxon>
        <taxon>Actinopterygii</taxon>
        <taxon>Neopterygii</taxon>
        <taxon>Teleostei</taxon>
        <taxon>Neoteleostei</taxon>
        <taxon>Acanthomorphata</taxon>
        <taxon>Carangaria</taxon>
        <taxon>Carangiformes</taxon>
        <taxon>Carangidae</taxon>
        <taxon>Seriola</taxon>
    </lineage>
</organism>
<proteinExistence type="predicted"/>
<dbReference type="Ensembl" id="ENSSLDT00000003628.1">
    <property type="protein sequence ID" value="ENSSLDP00000003507.1"/>
    <property type="gene ID" value="ENSSLDG00000002787.1"/>
</dbReference>
<dbReference type="Proteomes" id="UP000261360">
    <property type="component" value="Unplaced"/>
</dbReference>
<dbReference type="STRING" id="1841481.ENSSLDP00000003507"/>
<reference evidence="1" key="2">
    <citation type="submission" date="2025-09" db="UniProtKB">
        <authorList>
            <consortium name="Ensembl"/>
        </authorList>
    </citation>
    <scope>IDENTIFICATION</scope>
</reference>
<dbReference type="SUPFAM" id="SSF56219">
    <property type="entry name" value="DNase I-like"/>
    <property type="match status" value="1"/>
</dbReference>
<evidence type="ECO:0008006" key="3">
    <source>
        <dbReference type="Google" id="ProtNLM"/>
    </source>
</evidence>
<protein>
    <recommendedName>
        <fullName evidence="3">Endonuclease/exonuclease/phosphatase domain-containing protein</fullName>
    </recommendedName>
</protein>
<dbReference type="InterPro" id="IPR036691">
    <property type="entry name" value="Endo/exonu/phosph_ase_sf"/>
</dbReference>
<evidence type="ECO:0000313" key="2">
    <source>
        <dbReference type="Proteomes" id="UP000261360"/>
    </source>
</evidence>
<dbReference type="AlphaFoldDB" id="A0A3B4WLU1"/>
<sequence>MGELYVNNGGVKSRGVAILETERRVFFNRMGRLCGSNSIIVGDFNVWCARLDASSNACFKSDTSRGVLKEMMEERGMIDVWRERNPERRVFSRRQVVMGV</sequence>
<dbReference type="Gene3D" id="3.60.10.10">
    <property type="entry name" value="Endonuclease/exonuclease/phosphatase"/>
    <property type="match status" value="1"/>
</dbReference>
<reference evidence="1" key="1">
    <citation type="submission" date="2025-08" db="UniProtKB">
        <authorList>
            <consortium name="Ensembl"/>
        </authorList>
    </citation>
    <scope>IDENTIFICATION</scope>
</reference>
<keyword evidence="2" id="KW-1185">Reference proteome</keyword>
<name>A0A3B4WLU1_SERLL</name>
<dbReference type="GeneTree" id="ENSGT00990000204864"/>
<evidence type="ECO:0000313" key="1">
    <source>
        <dbReference type="Ensembl" id="ENSSLDP00000003507.1"/>
    </source>
</evidence>